<proteinExistence type="predicted"/>
<dbReference type="PROSITE" id="PS51186">
    <property type="entry name" value="GNAT"/>
    <property type="match status" value="1"/>
</dbReference>
<keyword evidence="2" id="KW-0808">Transferase</keyword>
<evidence type="ECO:0000313" key="2">
    <source>
        <dbReference type="EMBL" id="MUU79716.1"/>
    </source>
</evidence>
<dbReference type="InterPro" id="IPR016181">
    <property type="entry name" value="Acyl_CoA_acyltransferase"/>
</dbReference>
<dbReference type="RefSeq" id="WP_157364776.1">
    <property type="nucleotide sequence ID" value="NZ_WOWS01000007.1"/>
</dbReference>
<keyword evidence="3" id="KW-1185">Reference proteome</keyword>
<accession>A0A6L6UDW6</accession>
<dbReference type="Pfam" id="PF13302">
    <property type="entry name" value="Acetyltransf_3"/>
    <property type="match status" value="1"/>
</dbReference>
<evidence type="ECO:0000313" key="3">
    <source>
        <dbReference type="Proteomes" id="UP000478208"/>
    </source>
</evidence>
<dbReference type="InterPro" id="IPR051531">
    <property type="entry name" value="N-acetyltransferase"/>
</dbReference>
<organism evidence="2 3">
    <name type="scientific">Winogradskyella endarachnes</name>
    <dbReference type="NCBI Taxonomy" id="2681965"/>
    <lineage>
        <taxon>Bacteria</taxon>
        <taxon>Pseudomonadati</taxon>
        <taxon>Bacteroidota</taxon>
        <taxon>Flavobacteriia</taxon>
        <taxon>Flavobacteriales</taxon>
        <taxon>Flavobacteriaceae</taxon>
        <taxon>Winogradskyella</taxon>
    </lineage>
</organism>
<dbReference type="GO" id="GO:0016747">
    <property type="term" value="F:acyltransferase activity, transferring groups other than amino-acyl groups"/>
    <property type="evidence" value="ECO:0007669"/>
    <property type="project" value="InterPro"/>
</dbReference>
<dbReference type="AlphaFoldDB" id="A0A6L6UDW6"/>
<dbReference type="Proteomes" id="UP000478208">
    <property type="component" value="Unassembled WGS sequence"/>
</dbReference>
<dbReference type="SUPFAM" id="SSF55729">
    <property type="entry name" value="Acyl-CoA N-acyltransferases (Nat)"/>
    <property type="match status" value="1"/>
</dbReference>
<feature type="domain" description="N-acetyltransferase" evidence="1">
    <location>
        <begin position="14"/>
        <end position="177"/>
    </location>
</feature>
<dbReference type="EMBL" id="WOWS01000007">
    <property type="protein sequence ID" value="MUU79716.1"/>
    <property type="molecule type" value="Genomic_DNA"/>
</dbReference>
<protein>
    <submittedName>
        <fullName evidence="2">GNAT family N-acetyltransferase</fullName>
    </submittedName>
</protein>
<dbReference type="InterPro" id="IPR000182">
    <property type="entry name" value="GNAT_dom"/>
</dbReference>
<dbReference type="PANTHER" id="PTHR43792">
    <property type="entry name" value="GNAT FAMILY, PUTATIVE (AFU_ORTHOLOGUE AFUA_3G00765)-RELATED-RELATED"/>
    <property type="match status" value="1"/>
</dbReference>
<name>A0A6L6UDW6_9FLAO</name>
<reference evidence="2 3" key="1">
    <citation type="submission" date="2019-12" db="EMBL/GenBank/DDBJ databases">
        <authorList>
            <person name="Li J."/>
        </authorList>
    </citation>
    <scope>NUCLEOTIDE SEQUENCE [LARGE SCALE GENOMIC DNA]</scope>
    <source>
        <strain evidence="2 3">HL2-2</strain>
    </source>
</reference>
<evidence type="ECO:0000259" key="1">
    <source>
        <dbReference type="PROSITE" id="PS51186"/>
    </source>
</evidence>
<sequence length="183" mass="21497">MNFNPFPVLTSEYLILRKVEESDNYTILHLRSDKIINQYIKRPEHRQTKSITDALNFIKTQHKNLENNVSIVWGITLKDQSELIGTICLWNFSENKKVAEVGYDLKTEFHNKGIMTEALNLVLNFGFKQLKLQKIEAFTHFKNESSKRLLTKNGFILNPIRKDLDNDFNLIYENFKDTLNSEL</sequence>
<comment type="caution">
    <text evidence="2">The sequence shown here is derived from an EMBL/GenBank/DDBJ whole genome shotgun (WGS) entry which is preliminary data.</text>
</comment>
<gene>
    <name evidence="2" type="ORF">GN138_14790</name>
</gene>
<dbReference type="Gene3D" id="3.40.630.30">
    <property type="match status" value="1"/>
</dbReference>